<dbReference type="EMBL" id="JAMZFT010000002">
    <property type="protein sequence ID" value="MCP1336312.1"/>
    <property type="molecule type" value="Genomic_DNA"/>
</dbReference>
<sequence>MENLLHILIPVAMGATALMVLLGLVTLFRRGAENRSRSNKLMRMRVALQFAAILLIMAAIWLGGRGPTWFD</sequence>
<dbReference type="RefSeq" id="WP_269332278.1">
    <property type="nucleotide sequence ID" value="NZ_JAMZFT010000002.1"/>
</dbReference>
<gene>
    <name evidence="6" type="ORF">NJQ99_07840</name>
</gene>
<dbReference type="Proteomes" id="UP001055804">
    <property type="component" value="Unassembled WGS sequence"/>
</dbReference>
<dbReference type="PROSITE" id="PS51503">
    <property type="entry name" value="HIG1"/>
    <property type="match status" value="1"/>
</dbReference>
<evidence type="ECO:0000256" key="2">
    <source>
        <dbReference type="ARBA" id="ARBA00022989"/>
    </source>
</evidence>
<keyword evidence="2 4" id="KW-1133">Transmembrane helix</keyword>
<organism evidence="6 7">
    <name type="scientific">Futiania mangrovi</name>
    <dbReference type="NCBI Taxonomy" id="2959716"/>
    <lineage>
        <taxon>Bacteria</taxon>
        <taxon>Pseudomonadati</taxon>
        <taxon>Pseudomonadota</taxon>
        <taxon>Alphaproteobacteria</taxon>
        <taxon>Futianiales</taxon>
        <taxon>Futianiaceae</taxon>
        <taxon>Futiania</taxon>
    </lineage>
</organism>
<feature type="domain" description="HIG1" evidence="5">
    <location>
        <begin position="1"/>
        <end position="71"/>
    </location>
</feature>
<reference evidence="6" key="1">
    <citation type="submission" date="2022-06" db="EMBL/GenBank/DDBJ databases">
        <title>Isolation and Genomics of Futiania mangrovii gen. nov., sp. nov., a Rare and Metabolically-versatile member in the Class Alphaproteobacteria.</title>
        <authorList>
            <person name="Liu L."/>
            <person name="Huang W.-C."/>
            <person name="Pan J."/>
            <person name="Li J."/>
            <person name="Huang Y."/>
            <person name="Du H."/>
            <person name="Liu Y."/>
            <person name="Li M."/>
        </authorList>
    </citation>
    <scope>NUCLEOTIDE SEQUENCE</scope>
    <source>
        <strain evidence="6">FT118</strain>
    </source>
</reference>
<evidence type="ECO:0000313" key="6">
    <source>
        <dbReference type="EMBL" id="MCP1336312.1"/>
    </source>
</evidence>
<comment type="caution">
    <text evidence="6">The sequence shown here is derived from an EMBL/GenBank/DDBJ whole genome shotgun (WGS) entry which is preliminary data.</text>
</comment>
<keyword evidence="3 4" id="KW-0472">Membrane</keyword>
<proteinExistence type="predicted"/>
<feature type="transmembrane region" description="Helical" evidence="4">
    <location>
        <begin position="46"/>
        <end position="64"/>
    </location>
</feature>
<evidence type="ECO:0000256" key="1">
    <source>
        <dbReference type="ARBA" id="ARBA00022692"/>
    </source>
</evidence>
<accession>A0A9J6PEQ3</accession>
<evidence type="ECO:0000256" key="3">
    <source>
        <dbReference type="ARBA" id="ARBA00023136"/>
    </source>
</evidence>
<evidence type="ECO:0000313" key="7">
    <source>
        <dbReference type="Proteomes" id="UP001055804"/>
    </source>
</evidence>
<protein>
    <submittedName>
        <fullName evidence="6">Twin transmembrane helix small protein</fullName>
    </submittedName>
</protein>
<keyword evidence="7" id="KW-1185">Reference proteome</keyword>
<dbReference type="AlphaFoldDB" id="A0A9J6PEQ3"/>
<dbReference type="NCBIfam" id="NF033233">
    <property type="entry name" value="twin_helix"/>
    <property type="match status" value="1"/>
</dbReference>
<keyword evidence="1 4" id="KW-0812">Transmembrane</keyword>
<dbReference type="Gene3D" id="6.10.140.1320">
    <property type="match status" value="1"/>
</dbReference>
<dbReference type="Pfam" id="PF04588">
    <property type="entry name" value="HIG_1_N"/>
    <property type="match status" value="1"/>
</dbReference>
<evidence type="ECO:0000259" key="5">
    <source>
        <dbReference type="PROSITE" id="PS51503"/>
    </source>
</evidence>
<name>A0A9J6PEQ3_9PROT</name>
<dbReference type="InterPro" id="IPR007667">
    <property type="entry name" value="Hypoxia_induced_domain"/>
</dbReference>
<feature type="transmembrane region" description="Helical" evidence="4">
    <location>
        <begin position="6"/>
        <end position="25"/>
    </location>
</feature>
<evidence type="ECO:0000256" key="4">
    <source>
        <dbReference type="SAM" id="Phobius"/>
    </source>
</evidence>